<geneLocation type="plasmid" evidence="1 2">
    <name>pZM22-2</name>
</geneLocation>
<dbReference type="Gene3D" id="3.10.20.860">
    <property type="match status" value="1"/>
</dbReference>
<dbReference type="Proteomes" id="UP001240697">
    <property type="component" value="Plasmid pZM22-2"/>
</dbReference>
<organism evidence="1 2">
    <name type="scientific">Comamonas resistens</name>
    <dbReference type="NCBI Taxonomy" id="3046670"/>
    <lineage>
        <taxon>Bacteria</taxon>
        <taxon>Pseudomonadati</taxon>
        <taxon>Pseudomonadota</taxon>
        <taxon>Betaproteobacteria</taxon>
        <taxon>Burkholderiales</taxon>
        <taxon>Comamonadaceae</taxon>
        <taxon>Comamonas</taxon>
    </lineage>
</organism>
<gene>
    <name evidence="1" type="ORF">QMY55_24705</name>
</gene>
<evidence type="ECO:0000313" key="2">
    <source>
        <dbReference type="Proteomes" id="UP001240697"/>
    </source>
</evidence>
<accession>A0ABY8T2X6</accession>
<keyword evidence="1" id="KW-0614">Plasmid</keyword>
<dbReference type="InterPro" id="IPR032758">
    <property type="entry name" value="MqsA/HigA-2"/>
</dbReference>
<keyword evidence="2" id="KW-1185">Reference proteome</keyword>
<dbReference type="Pfam" id="PF15731">
    <property type="entry name" value="MqsA_antitoxin"/>
    <property type="match status" value="1"/>
</dbReference>
<dbReference type="NCBIfam" id="TIGR03831">
    <property type="entry name" value="YgiT_finger"/>
    <property type="match status" value="1"/>
</dbReference>
<name>A0ABY8T2X6_9BURK</name>
<reference evidence="1 2" key="1">
    <citation type="submission" date="2023-05" db="EMBL/GenBank/DDBJ databases">
        <authorList>
            <person name="Yin Y."/>
            <person name="Lu Z."/>
        </authorList>
    </citation>
    <scope>NUCLEOTIDE SEQUENCE [LARGE SCALE GENOMIC DNA]</scope>
    <source>
        <strain evidence="1 2">ZM22</strain>
        <plasmid evidence="1 2">pZM22-2</plasmid>
    </source>
</reference>
<dbReference type="RefSeq" id="WP_020227820.1">
    <property type="nucleotide sequence ID" value="NZ_CP125949.1"/>
</dbReference>
<dbReference type="EMBL" id="CP125949">
    <property type="protein sequence ID" value="WHS68076.1"/>
    <property type="molecule type" value="Genomic_DNA"/>
</dbReference>
<proteinExistence type="predicted"/>
<sequence>MTDTAVMHALYPLAEFPVLAALASPHTTATKLDGRACLHLYVRALGDIDWLALTSREREFMRTLGLFTICPCCGASALVRDTRDHVLSRSDGTPVTLTALTGDYCNACGEVILDGAEGQRVMDAAGELHRR</sequence>
<dbReference type="InterPro" id="IPR022453">
    <property type="entry name" value="Znf_MqsA-type"/>
</dbReference>
<evidence type="ECO:0000313" key="1">
    <source>
        <dbReference type="EMBL" id="WHS68076.1"/>
    </source>
</evidence>
<protein>
    <submittedName>
        <fullName evidence="1">Type II toxin-antitoxin system MqsA family antitoxin</fullName>
    </submittedName>
</protein>